<evidence type="ECO:0000256" key="1">
    <source>
        <dbReference type="SAM" id="MobiDB-lite"/>
    </source>
</evidence>
<name>A0A2H3JKB5_WOLCO</name>
<reference evidence="2 3" key="1">
    <citation type="journal article" date="2012" name="Science">
        <title>The Paleozoic origin of enzymatic lignin decomposition reconstructed from 31 fungal genomes.</title>
        <authorList>
            <person name="Floudas D."/>
            <person name="Binder M."/>
            <person name="Riley R."/>
            <person name="Barry K."/>
            <person name="Blanchette R.A."/>
            <person name="Henrissat B."/>
            <person name="Martinez A.T."/>
            <person name="Otillar R."/>
            <person name="Spatafora J.W."/>
            <person name="Yadav J.S."/>
            <person name="Aerts A."/>
            <person name="Benoit I."/>
            <person name="Boyd A."/>
            <person name="Carlson A."/>
            <person name="Copeland A."/>
            <person name="Coutinho P.M."/>
            <person name="de Vries R.P."/>
            <person name="Ferreira P."/>
            <person name="Findley K."/>
            <person name="Foster B."/>
            <person name="Gaskell J."/>
            <person name="Glotzer D."/>
            <person name="Gorecki P."/>
            <person name="Heitman J."/>
            <person name="Hesse C."/>
            <person name="Hori C."/>
            <person name="Igarashi K."/>
            <person name="Jurgens J.A."/>
            <person name="Kallen N."/>
            <person name="Kersten P."/>
            <person name="Kohler A."/>
            <person name="Kuees U."/>
            <person name="Kumar T.K.A."/>
            <person name="Kuo A."/>
            <person name="LaButti K."/>
            <person name="Larrondo L.F."/>
            <person name="Lindquist E."/>
            <person name="Ling A."/>
            <person name="Lombard V."/>
            <person name="Lucas S."/>
            <person name="Lundell T."/>
            <person name="Martin R."/>
            <person name="McLaughlin D.J."/>
            <person name="Morgenstern I."/>
            <person name="Morin E."/>
            <person name="Murat C."/>
            <person name="Nagy L.G."/>
            <person name="Nolan M."/>
            <person name="Ohm R.A."/>
            <person name="Patyshakuliyeva A."/>
            <person name="Rokas A."/>
            <person name="Ruiz-Duenas F.J."/>
            <person name="Sabat G."/>
            <person name="Salamov A."/>
            <person name="Samejima M."/>
            <person name="Schmutz J."/>
            <person name="Slot J.C."/>
            <person name="St John F."/>
            <person name="Stenlid J."/>
            <person name="Sun H."/>
            <person name="Sun S."/>
            <person name="Syed K."/>
            <person name="Tsang A."/>
            <person name="Wiebenga A."/>
            <person name="Young D."/>
            <person name="Pisabarro A."/>
            <person name="Eastwood D.C."/>
            <person name="Martin F."/>
            <person name="Cullen D."/>
            <person name="Grigoriev I.V."/>
            <person name="Hibbett D.S."/>
        </authorList>
    </citation>
    <scope>NUCLEOTIDE SEQUENCE [LARGE SCALE GENOMIC DNA]</scope>
    <source>
        <strain evidence="2 3">MD-104</strain>
    </source>
</reference>
<protein>
    <submittedName>
        <fullName evidence="2">Uncharacterized protein</fullName>
    </submittedName>
</protein>
<dbReference type="EMBL" id="KB468124">
    <property type="protein sequence ID" value="PCH42632.1"/>
    <property type="molecule type" value="Genomic_DNA"/>
</dbReference>
<proteinExistence type="predicted"/>
<sequence>MKEGDTSRRTHYKGASPAKAALPYASEHLAHALGTQAPTANATPAYPHRTPPPARCHIGGVPPERRLLNNRPHRRSLTGHHLRHTAISAVCPRSSVSSTTAHTGVPSQDATSGALPYRRRAHGAASP</sequence>
<dbReference type="AlphaFoldDB" id="A0A2H3JKB5"/>
<feature type="region of interest" description="Disordered" evidence="1">
    <location>
        <begin position="27"/>
        <end position="127"/>
    </location>
</feature>
<dbReference type="Proteomes" id="UP000218811">
    <property type="component" value="Unassembled WGS sequence"/>
</dbReference>
<feature type="compositionally biased region" description="Basic residues" evidence="1">
    <location>
        <begin position="117"/>
        <end position="127"/>
    </location>
</feature>
<feature type="compositionally biased region" description="Basic residues" evidence="1">
    <location>
        <begin position="71"/>
        <end position="84"/>
    </location>
</feature>
<evidence type="ECO:0000313" key="2">
    <source>
        <dbReference type="EMBL" id="PCH42632.1"/>
    </source>
</evidence>
<organism evidence="2 3">
    <name type="scientific">Wolfiporia cocos (strain MD-104)</name>
    <name type="common">Brown rot fungus</name>
    <dbReference type="NCBI Taxonomy" id="742152"/>
    <lineage>
        <taxon>Eukaryota</taxon>
        <taxon>Fungi</taxon>
        <taxon>Dikarya</taxon>
        <taxon>Basidiomycota</taxon>
        <taxon>Agaricomycotina</taxon>
        <taxon>Agaricomycetes</taxon>
        <taxon>Polyporales</taxon>
        <taxon>Phaeolaceae</taxon>
        <taxon>Wolfiporia</taxon>
    </lineage>
</organism>
<keyword evidence="3" id="KW-1185">Reference proteome</keyword>
<accession>A0A2H3JKB5</accession>
<evidence type="ECO:0000313" key="3">
    <source>
        <dbReference type="Proteomes" id="UP000218811"/>
    </source>
</evidence>
<feature type="compositionally biased region" description="Polar residues" evidence="1">
    <location>
        <begin position="94"/>
        <end position="111"/>
    </location>
</feature>
<gene>
    <name evidence="2" type="ORF">WOLCODRAFT_152666</name>
</gene>